<dbReference type="Pfam" id="PF13185">
    <property type="entry name" value="GAF_2"/>
    <property type="match status" value="1"/>
</dbReference>
<evidence type="ECO:0000259" key="5">
    <source>
        <dbReference type="PROSITE" id="PS50921"/>
    </source>
</evidence>
<dbReference type="SMART" id="SM00065">
    <property type="entry name" value="GAF"/>
    <property type="match status" value="1"/>
</dbReference>
<gene>
    <name evidence="6" type="ORF">GCM10023176_55420</name>
</gene>
<dbReference type="InterPro" id="IPR005561">
    <property type="entry name" value="ANTAR"/>
</dbReference>
<comment type="caution">
    <text evidence="6">The sequence shown here is derived from an EMBL/GenBank/DDBJ whole genome shotgun (WGS) entry which is preliminary data.</text>
</comment>
<name>A0ABP8T1T6_9ACTN</name>
<evidence type="ECO:0000313" key="7">
    <source>
        <dbReference type="Proteomes" id="UP001500307"/>
    </source>
</evidence>
<dbReference type="InterPro" id="IPR029016">
    <property type="entry name" value="GAF-like_dom_sf"/>
</dbReference>
<evidence type="ECO:0000256" key="1">
    <source>
        <dbReference type="ARBA" id="ARBA00022679"/>
    </source>
</evidence>
<keyword evidence="4" id="KW-0804">Transcription</keyword>
<sequence>MTDLQPMDPNNAFAELGSIKLAEVDIDAVLAKIAELAKRTIPGASEVSVTLIRGDDAHTAAFTGELAIALDEWQYEQGHGPCLDASAATESVLVSNMSNESRWPSWTKRALEAGANSSLSIGLPVQEKVTGALNIYATKPDAFDEEAKTLAQTFAGYAAVALANVHLYDTQATLAKHMQAAMANRAVIEQAKGIIMGERRCTPDEAFAILAKLSQDTNRKLRDVASALVAKAAGPPTP</sequence>
<dbReference type="InterPro" id="IPR011006">
    <property type="entry name" value="CheY-like_superfamily"/>
</dbReference>
<dbReference type="InterPro" id="IPR012074">
    <property type="entry name" value="GAF_ANTAR"/>
</dbReference>
<keyword evidence="3" id="KW-0805">Transcription regulation</keyword>
<proteinExistence type="predicted"/>
<keyword evidence="7" id="KW-1185">Reference proteome</keyword>
<dbReference type="SMART" id="SM01012">
    <property type="entry name" value="ANTAR"/>
    <property type="match status" value="1"/>
</dbReference>
<feature type="domain" description="ANTAR" evidence="5">
    <location>
        <begin position="168"/>
        <end position="229"/>
    </location>
</feature>
<evidence type="ECO:0000256" key="2">
    <source>
        <dbReference type="ARBA" id="ARBA00022777"/>
    </source>
</evidence>
<dbReference type="SUPFAM" id="SSF55781">
    <property type="entry name" value="GAF domain-like"/>
    <property type="match status" value="1"/>
</dbReference>
<dbReference type="InterPro" id="IPR003018">
    <property type="entry name" value="GAF"/>
</dbReference>
<evidence type="ECO:0000313" key="6">
    <source>
        <dbReference type="EMBL" id="GAA4578816.1"/>
    </source>
</evidence>
<reference evidence="7" key="1">
    <citation type="journal article" date="2019" name="Int. J. Syst. Evol. Microbiol.">
        <title>The Global Catalogue of Microorganisms (GCM) 10K type strain sequencing project: providing services to taxonomists for standard genome sequencing and annotation.</title>
        <authorList>
            <consortium name="The Broad Institute Genomics Platform"/>
            <consortium name="The Broad Institute Genome Sequencing Center for Infectious Disease"/>
            <person name="Wu L."/>
            <person name="Ma J."/>
        </authorList>
    </citation>
    <scope>NUCLEOTIDE SEQUENCE [LARGE SCALE GENOMIC DNA]</scope>
    <source>
        <strain evidence="7">JCM 3175</strain>
    </source>
</reference>
<evidence type="ECO:0000256" key="3">
    <source>
        <dbReference type="ARBA" id="ARBA00023015"/>
    </source>
</evidence>
<organism evidence="6 7">
    <name type="scientific">Micromonospora coerulea</name>
    <dbReference type="NCBI Taxonomy" id="47856"/>
    <lineage>
        <taxon>Bacteria</taxon>
        <taxon>Bacillati</taxon>
        <taxon>Actinomycetota</taxon>
        <taxon>Actinomycetes</taxon>
        <taxon>Micromonosporales</taxon>
        <taxon>Micromonosporaceae</taxon>
        <taxon>Micromonospora</taxon>
    </lineage>
</organism>
<protein>
    <submittedName>
        <fullName evidence="6">GAF and ANTAR domain-containing protein</fullName>
    </submittedName>
</protein>
<dbReference type="RefSeq" id="WP_346124360.1">
    <property type="nucleotide sequence ID" value="NZ_BAABGU010000044.1"/>
</dbReference>
<accession>A0ABP8T1T6</accession>
<evidence type="ECO:0000256" key="4">
    <source>
        <dbReference type="ARBA" id="ARBA00023163"/>
    </source>
</evidence>
<dbReference type="SUPFAM" id="SSF52172">
    <property type="entry name" value="CheY-like"/>
    <property type="match status" value="1"/>
</dbReference>
<keyword evidence="1" id="KW-0808">Transferase</keyword>
<dbReference type="PROSITE" id="PS50921">
    <property type="entry name" value="ANTAR"/>
    <property type="match status" value="1"/>
</dbReference>
<dbReference type="EMBL" id="BAABGU010000044">
    <property type="protein sequence ID" value="GAA4578816.1"/>
    <property type="molecule type" value="Genomic_DNA"/>
</dbReference>
<dbReference type="Gene3D" id="3.30.450.40">
    <property type="match status" value="1"/>
</dbReference>
<dbReference type="Proteomes" id="UP001500307">
    <property type="component" value="Unassembled WGS sequence"/>
</dbReference>
<dbReference type="PIRSF" id="PIRSF036625">
    <property type="entry name" value="GAF_ANTAR"/>
    <property type="match status" value="1"/>
</dbReference>
<keyword evidence="2" id="KW-0418">Kinase</keyword>
<dbReference type="InterPro" id="IPR036388">
    <property type="entry name" value="WH-like_DNA-bd_sf"/>
</dbReference>
<dbReference type="Pfam" id="PF03861">
    <property type="entry name" value="ANTAR"/>
    <property type="match status" value="1"/>
</dbReference>
<dbReference type="Gene3D" id="1.10.10.10">
    <property type="entry name" value="Winged helix-like DNA-binding domain superfamily/Winged helix DNA-binding domain"/>
    <property type="match status" value="1"/>
</dbReference>